<dbReference type="PANTHER" id="PTHR34136">
    <property type="match status" value="1"/>
</dbReference>
<sequence length="251" mass="28039">MVNQAITLGGLPITVASCDSAARDMIETALRYRGQNRPPQYVTSANGQVLSMCAAQPEIRTLFEQADIIHADGEPMVKFSRLMCETGLPERVATTDLVHNTANLAQKQDVTFYFLGAAQDVIEAAVANVQKAYPNLKFAGFRNGYISPDQEEDVLAEINAAAPDILWIGMGVPLEQSFIVRNRHKLTNVGVIKTSGGLFDFLSGRNKRASEWMQNWGLEWAYRTWLEPKRLAWRYLTTNPHALLLLLTRSR</sequence>
<accession>A0A285PG20</accession>
<dbReference type="InterPro" id="IPR004629">
    <property type="entry name" value="WecG_TagA_CpsF"/>
</dbReference>
<keyword evidence="1" id="KW-0328">Glycosyltransferase</keyword>
<keyword evidence="2" id="KW-0808">Transferase</keyword>
<dbReference type="Pfam" id="PF03808">
    <property type="entry name" value="Glyco_tran_WecG"/>
    <property type="match status" value="1"/>
</dbReference>
<dbReference type="OrthoDB" id="9771846at2"/>
<evidence type="ECO:0000256" key="1">
    <source>
        <dbReference type="ARBA" id="ARBA00022676"/>
    </source>
</evidence>
<dbReference type="AlphaFoldDB" id="A0A285PG20"/>
<protein>
    <submittedName>
        <fullName evidence="3">Polymer biosynthesis protein, WecB/TagA/CpsF family</fullName>
    </submittedName>
</protein>
<keyword evidence="4" id="KW-1185">Reference proteome</keyword>
<dbReference type="PANTHER" id="PTHR34136:SF1">
    <property type="entry name" value="UDP-N-ACETYL-D-MANNOSAMINURONIC ACID TRANSFERASE"/>
    <property type="match status" value="1"/>
</dbReference>
<proteinExistence type="predicted"/>
<dbReference type="Proteomes" id="UP000219439">
    <property type="component" value="Unassembled WGS sequence"/>
</dbReference>
<evidence type="ECO:0000313" key="3">
    <source>
        <dbReference type="EMBL" id="SNZ20662.1"/>
    </source>
</evidence>
<evidence type="ECO:0000256" key="2">
    <source>
        <dbReference type="ARBA" id="ARBA00022679"/>
    </source>
</evidence>
<gene>
    <name evidence="3" type="ORF">SAMN06265368_3772</name>
</gene>
<dbReference type="CDD" id="cd06533">
    <property type="entry name" value="Glyco_transf_WecG_TagA"/>
    <property type="match status" value="1"/>
</dbReference>
<reference evidence="3 4" key="1">
    <citation type="submission" date="2017-09" db="EMBL/GenBank/DDBJ databases">
        <authorList>
            <person name="Ehlers B."/>
            <person name="Leendertz F.H."/>
        </authorList>
    </citation>
    <scope>NUCLEOTIDE SEQUENCE [LARGE SCALE GENOMIC DNA]</scope>
    <source>
        <strain evidence="3 4">DSM 18289</strain>
    </source>
</reference>
<evidence type="ECO:0000313" key="4">
    <source>
        <dbReference type="Proteomes" id="UP000219439"/>
    </source>
</evidence>
<dbReference type="GO" id="GO:0016758">
    <property type="term" value="F:hexosyltransferase activity"/>
    <property type="evidence" value="ECO:0007669"/>
    <property type="project" value="TreeGrafter"/>
</dbReference>
<dbReference type="NCBIfam" id="TIGR00696">
    <property type="entry name" value="wecG_tagA_cpsF"/>
    <property type="match status" value="1"/>
</dbReference>
<organism evidence="3 4">
    <name type="scientific">Cohaesibacter gelatinilyticus</name>
    <dbReference type="NCBI Taxonomy" id="372072"/>
    <lineage>
        <taxon>Bacteria</taxon>
        <taxon>Pseudomonadati</taxon>
        <taxon>Pseudomonadota</taxon>
        <taxon>Alphaproteobacteria</taxon>
        <taxon>Hyphomicrobiales</taxon>
        <taxon>Cohaesibacteraceae</taxon>
    </lineage>
</organism>
<dbReference type="EMBL" id="OBEL01000005">
    <property type="protein sequence ID" value="SNZ20662.1"/>
    <property type="molecule type" value="Genomic_DNA"/>
</dbReference>
<name>A0A285PG20_9HYPH</name>